<name>A0A450TI05_9GAMM</name>
<evidence type="ECO:0000313" key="3">
    <source>
        <dbReference type="EMBL" id="VFJ66797.1"/>
    </source>
</evidence>
<evidence type="ECO:0000256" key="1">
    <source>
        <dbReference type="ARBA" id="ARBA00023002"/>
    </source>
</evidence>
<feature type="domain" description="NADP-dependent oxidoreductase" evidence="2">
    <location>
        <begin position="15"/>
        <end position="311"/>
    </location>
</feature>
<dbReference type="Pfam" id="PF00248">
    <property type="entry name" value="Aldo_ket_red"/>
    <property type="match status" value="1"/>
</dbReference>
<keyword evidence="1" id="KW-0560">Oxidoreductase</keyword>
<dbReference type="EMBL" id="CAADFD010000121">
    <property type="protein sequence ID" value="VFJ66797.1"/>
    <property type="molecule type" value="Genomic_DNA"/>
</dbReference>
<gene>
    <name evidence="3" type="ORF">BECKFW1821B_GA0114236_112112</name>
</gene>
<dbReference type="InterPro" id="IPR050523">
    <property type="entry name" value="AKR_Detox_Biosynth"/>
</dbReference>
<organism evidence="3">
    <name type="scientific">Candidatus Kentrum sp. FW</name>
    <dbReference type="NCBI Taxonomy" id="2126338"/>
    <lineage>
        <taxon>Bacteria</taxon>
        <taxon>Pseudomonadati</taxon>
        <taxon>Pseudomonadota</taxon>
        <taxon>Gammaproteobacteria</taxon>
        <taxon>Candidatus Kentrum</taxon>
    </lineage>
</organism>
<evidence type="ECO:0000259" key="2">
    <source>
        <dbReference type="Pfam" id="PF00248"/>
    </source>
</evidence>
<reference evidence="3" key="1">
    <citation type="submission" date="2019-02" db="EMBL/GenBank/DDBJ databases">
        <authorList>
            <person name="Gruber-Vodicka R. H."/>
            <person name="Seah K. B. B."/>
        </authorList>
    </citation>
    <scope>NUCLEOTIDE SEQUENCE</scope>
    <source>
        <strain evidence="3">BECK_BZ106</strain>
    </source>
</reference>
<sequence length="337" mass="37313">MKYKNFGETGLRVSELSLGTMTFGESWGFGVGEGESKKIFSSYIDLGGNFIDTANVYTDGESEKMLGRFLSEVERDRLVVSTKYSLLTDSENINALGNGRKCLTNSINRSLKQLGIEYIDIYWVHAWYGDTNIQELLISMDALVRSGKVLYWGFSDTPSWVVSEARALSKILGLSAPSAFQFEYSLVERTVETEIIPFCATHNVPMTTWAPLSGGLLTGKHHLGTEPDTKRAARAKLRSTEKNNSIVNKLLELASGLGCSPEALALRWVLSRNDQIFPIIGARSSAQLLDNIASLDQQVTQNALNELTTISEPYGMFPASFLSAERTRQVMFGKYSI</sequence>
<dbReference type="PANTHER" id="PTHR43364">
    <property type="entry name" value="NADH-SPECIFIC METHYLGLYOXAL REDUCTASE-RELATED"/>
    <property type="match status" value="1"/>
</dbReference>
<dbReference type="Gene3D" id="3.20.20.100">
    <property type="entry name" value="NADP-dependent oxidoreductase domain"/>
    <property type="match status" value="1"/>
</dbReference>
<dbReference type="InterPro" id="IPR023210">
    <property type="entry name" value="NADP_OxRdtase_dom"/>
</dbReference>
<dbReference type="GO" id="GO:0016491">
    <property type="term" value="F:oxidoreductase activity"/>
    <property type="evidence" value="ECO:0007669"/>
    <property type="project" value="UniProtKB-KW"/>
</dbReference>
<accession>A0A450TI05</accession>
<dbReference type="PANTHER" id="PTHR43364:SF4">
    <property type="entry name" value="NAD(P)-LINKED OXIDOREDUCTASE SUPERFAMILY PROTEIN"/>
    <property type="match status" value="1"/>
</dbReference>
<proteinExistence type="predicted"/>
<dbReference type="GO" id="GO:0005829">
    <property type="term" value="C:cytosol"/>
    <property type="evidence" value="ECO:0007669"/>
    <property type="project" value="TreeGrafter"/>
</dbReference>
<dbReference type="InterPro" id="IPR036812">
    <property type="entry name" value="NAD(P)_OxRdtase_dom_sf"/>
</dbReference>
<dbReference type="SUPFAM" id="SSF51430">
    <property type="entry name" value="NAD(P)-linked oxidoreductase"/>
    <property type="match status" value="1"/>
</dbReference>
<protein>
    <submittedName>
        <fullName evidence="3">Predicted oxidoreductase</fullName>
    </submittedName>
</protein>
<dbReference type="AlphaFoldDB" id="A0A450TI05"/>